<organism evidence="1 2">
    <name type="scientific">Rhodocyclus tenuis</name>
    <name type="common">Rhodospirillum tenue</name>
    <dbReference type="NCBI Taxonomy" id="1066"/>
    <lineage>
        <taxon>Bacteria</taxon>
        <taxon>Pseudomonadati</taxon>
        <taxon>Pseudomonadota</taxon>
        <taxon>Betaproteobacteria</taxon>
        <taxon>Rhodocyclales</taxon>
        <taxon>Rhodocyclaceae</taxon>
        <taxon>Rhodocyclus</taxon>
    </lineage>
</organism>
<protein>
    <recommendedName>
        <fullName evidence="3">Immunity protein 26</fullName>
    </recommendedName>
</protein>
<dbReference type="AlphaFoldDB" id="A0A840GLX5"/>
<dbReference type="EMBL" id="JACIGE010000020">
    <property type="protein sequence ID" value="MBB4249149.1"/>
    <property type="molecule type" value="Genomic_DNA"/>
</dbReference>
<dbReference type="InterPro" id="IPR029278">
    <property type="entry name" value="Imm26"/>
</dbReference>
<dbReference type="Proteomes" id="UP000587070">
    <property type="component" value="Unassembled WGS sequence"/>
</dbReference>
<accession>A0A840GLX5</accession>
<evidence type="ECO:0000313" key="2">
    <source>
        <dbReference type="Proteomes" id="UP000587070"/>
    </source>
</evidence>
<reference evidence="1 2" key="1">
    <citation type="submission" date="2020-08" db="EMBL/GenBank/DDBJ databases">
        <title>Genome sequencing of Purple Non-Sulfur Bacteria from various extreme environments.</title>
        <authorList>
            <person name="Mayer M."/>
        </authorList>
    </citation>
    <scope>NUCLEOTIDE SEQUENCE [LARGE SCALE GENOMIC DNA]</scope>
    <source>
        <strain evidence="1 2">2761</strain>
    </source>
</reference>
<evidence type="ECO:0008006" key="3">
    <source>
        <dbReference type="Google" id="ProtNLM"/>
    </source>
</evidence>
<proteinExistence type="predicted"/>
<evidence type="ECO:0000313" key="1">
    <source>
        <dbReference type="EMBL" id="MBB4249149.1"/>
    </source>
</evidence>
<dbReference type="OrthoDB" id="3523981at2"/>
<comment type="caution">
    <text evidence="1">The sequence shown here is derived from an EMBL/GenBank/DDBJ whole genome shotgun (WGS) entry which is preliminary data.</text>
</comment>
<dbReference type="Pfam" id="PF15428">
    <property type="entry name" value="Imm26"/>
    <property type="match status" value="1"/>
</dbReference>
<keyword evidence="2" id="KW-1185">Reference proteome</keyword>
<name>A0A840GLX5_RHOTE</name>
<dbReference type="RefSeq" id="WP_153118079.1">
    <property type="nucleotide sequence ID" value="NZ_JACIGE010000020.1"/>
</dbReference>
<sequence length="152" mass="17372">MNKQRDKIGALFSLELSAGQIAFGRKVNKEESVFFDFVTDTLSPESIAKAYESRVAFRIPVMKYAVTSGRWKIVDCSRPVGPELAQPGKYFMQDKLTGAFSIYQQGEISPCDRIDVEGLECAAVWEPEHVEDRLRDYFARKPNLWFEQLKPV</sequence>
<gene>
    <name evidence="1" type="ORF">GGD90_003553</name>
</gene>